<accession>V6LP76</accession>
<name>V6LP76_9EUKA</name>
<dbReference type="EMBL" id="KI546074">
    <property type="protein sequence ID" value="EST46482.1"/>
    <property type="molecule type" value="Genomic_DNA"/>
</dbReference>
<gene>
    <name evidence="2" type="ORF">SS50377_13564</name>
    <name evidence="3" type="ORF">SS50377_23804</name>
</gene>
<evidence type="ECO:0000313" key="3">
    <source>
        <dbReference type="EMBL" id="KAH0573869.1"/>
    </source>
</evidence>
<feature type="compositionally biased region" description="Polar residues" evidence="1">
    <location>
        <begin position="323"/>
        <end position="351"/>
    </location>
</feature>
<reference evidence="2 3" key="1">
    <citation type="journal article" date="2014" name="PLoS Genet.">
        <title>The Genome of Spironucleus salmonicida Highlights a Fish Pathogen Adapted to Fluctuating Environments.</title>
        <authorList>
            <person name="Xu F."/>
            <person name="Jerlstrom-Hultqvist J."/>
            <person name="Einarsson E."/>
            <person name="Astvaldsson A."/>
            <person name="Svard S.G."/>
            <person name="Andersson J.O."/>
        </authorList>
    </citation>
    <scope>NUCLEOTIDE SEQUENCE</scope>
    <source>
        <strain evidence="3">ATCC 50377</strain>
    </source>
</reference>
<dbReference type="Proteomes" id="UP000018208">
    <property type="component" value="Unassembled WGS sequence"/>
</dbReference>
<feature type="compositionally biased region" description="Basic residues" evidence="1">
    <location>
        <begin position="166"/>
        <end position="175"/>
    </location>
</feature>
<feature type="compositionally biased region" description="Low complexity" evidence="1">
    <location>
        <begin position="400"/>
        <end position="412"/>
    </location>
</feature>
<proteinExistence type="predicted"/>
<feature type="region of interest" description="Disordered" evidence="1">
    <location>
        <begin position="314"/>
        <end position="351"/>
    </location>
</feature>
<dbReference type="VEuPathDB" id="GiardiaDB:SS50377_23804"/>
<reference evidence="3" key="2">
    <citation type="submission" date="2020-12" db="EMBL/GenBank/DDBJ databases">
        <title>New Spironucleus salmonicida genome in near-complete chromosomes.</title>
        <authorList>
            <person name="Xu F."/>
            <person name="Kurt Z."/>
            <person name="Jimenez-Gonzalez A."/>
            <person name="Astvaldsson A."/>
            <person name="Andersson J.O."/>
            <person name="Svard S.G."/>
        </authorList>
    </citation>
    <scope>NUCLEOTIDE SEQUENCE</scope>
    <source>
        <strain evidence="3">ATCC 50377</strain>
    </source>
</reference>
<feature type="region of interest" description="Disordered" evidence="1">
    <location>
        <begin position="384"/>
        <end position="414"/>
    </location>
</feature>
<sequence>MEDSDFSFSPQHQRKNYDNISHYSQVLQDKGFESSSSGDTSFKSIMKGSAVEVQATYRKAPSSNLFGYSDIGDDSEVDDTVVVQPMVKTMIKVDDIFSTDDEGTVQLDIQADPTININVGQLKKTTQSADSEPTVVIKDINKHRRRNNRKQDTSSTESESEESVKQQKKHRKRRSREQLISESSIEPEQIYDEYPIYDDVPQQQAFQEYVQLNTIAKNRKDVQEVKAGKITQQSVKTKKGLQKEIDMQPQTIEIKRARKQPTQKEIQNAVRVDPAKIVSIEDQTAQHLQKIMSQQEYMKTSLSPVHEVITAQAKLSKAKPQPIKQSNTLSNQSPPQKTITPPQKLSHTSPKLSNYSQNLVQSLNISELDAFNNSISLKISKPTRRPMKNLSQGPEEITSKKSTFSSISVPSPQLSKSNFSLTDTVISQSLQQEYDALYDSAVPPQKDLLSTIAVEQTLKSQARDPLEIYFERLSFALPRPLATFSSKKSELVTVPFPPTLIPVKFGKKQLPPLRKIMGEKLNLAENSVTLCFEQPQIQRIRSKFTQLFGRESDNQNIITINKLNFASAPLNIAGVCQLQNSDVKFAVLKVHEKSKTVTAQCDLAILVGMGALKVKIGGEDFLVRNFENFVIQKSSKFVIQGLGKENFFWIVE</sequence>
<evidence type="ECO:0000256" key="1">
    <source>
        <dbReference type="SAM" id="MobiDB-lite"/>
    </source>
</evidence>
<evidence type="ECO:0000313" key="4">
    <source>
        <dbReference type="Proteomes" id="UP000018208"/>
    </source>
</evidence>
<protein>
    <submittedName>
        <fullName evidence="2">Uncharacterized protein</fullName>
    </submittedName>
</protein>
<dbReference type="EMBL" id="AUWU02000004">
    <property type="protein sequence ID" value="KAH0573869.1"/>
    <property type="molecule type" value="Genomic_DNA"/>
</dbReference>
<organism evidence="2">
    <name type="scientific">Spironucleus salmonicida</name>
    <dbReference type="NCBI Taxonomy" id="348837"/>
    <lineage>
        <taxon>Eukaryota</taxon>
        <taxon>Metamonada</taxon>
        <taxon>Diplomonadida</taxon>
        <taxon>Hexamitidae</taxon>
        <taxon>Hexamitinae</taxon>
        <taxon>Spironucleus</taxon>
    </lineage>
</organism>
<keyword evidence="4" id="KW-1185">Reference proteome</keyword>
<feature type="region of interest" description="Disordered" evidence="1">
    <location>
        <begin position="124"/>
        <end position="185"/>
    </location>
</feature>
<evidence type="ECO:0000313" key="2">
    <source>
        <dbReference type="EMBL" id="EST46482.1"/>
    </source>
</evidence>
<dbReference type="AlphaFoldDB" id="V6LP76"/>